<dbReference type="SMART" id="SM00829">
    <property type="entry name" value="PKS_ER"/>
    <property type="match status" value="1"/>
</dbReference>
<comment type="similarity">
    <text evidence="1">Belongs to the zinc-containing alcohol dehydrogenase family.</text>
</comment>
<dbReference type="InterPro" id="IPR020843">
    <property type="entry name" value="ER"/>
</dbReference>
<dbReference type="CDD" id="cd08249">
    <property type="entry name" value="enoyl_reductase_like"/>
    <property type="match status" value="1"/>
</dbReference>
<evidence type="ECO:0000256" key="1">
    <source>
        <dbReference type="ARBA" id="ARBA00008072"/>
    </source>
</evidence>
<dbReference type="OrthoDB" id="48317at2759"/>
<feature type="domain" description="Enoyl reductase (ER)" evidence="3">
    <location>
        <begin position="13"/>
        <end position="341"/>
    </location>
</feature>
<dbReference type="InterPro" id="IPR036291">
    <property type="entry name" value="NAD(P)-bd_dom_sf"/>
</dbReference>
<evidence type="ECO:0000313" key="4">
    <source>
        <dbReference type="EMBL" id="EWY79600.1"/>
    </source>
</evidence>
<keyword evidence="2" id="KW-0560">Oxidoreductase</keyword>
<dbReference type="AlphaFoldDB" id="W9HF47"/>
<gene>
    <name evidence="4" type="ORF">FOYG_17235</name>
</gene>
<dbReference type="Pfam" id="PF08240">
    <property type="entry name" value="ADH_N"/>
    <property type="match status" value="1"/>
</dbReference>
<name>W9HF47_FUSOX</name>
<sequence>MSQNQAAWILGPKANPLVVRDAPMPKAGPGQVAIRSEVIALNLRTYHGCFRDWDFFKTKYPFILGADVGGRIEEVGEGVNHLHKGQRVIAYCMGLGNNDPRFGAYQKYPLVHEALVSPVPDTMSLTQAVVLPLAITTASVSLYHPNHLALPLPQRSPKETGKTLFIWGGASSVGSTAIQLARASGLRVVSTASSHNHELVRSLGASVVLDYKSPTIVDDAVAALADCDLVGCYDAISESASLEPLGAILDRIGPHKVCLIVTPRQALSSNMKWTLSLAFEIMDDKGKHLVDHIWHNFVPEALADGQLQPKPDHLVIGRGLETLQSGLDRLRKGVSARKLVIEV</sequence>
<protein>
    <recommendedName>
        <fullName evidence="3">Enoyl reductase (ER) domain-containing protein</fullName>
    </recommendedName>
</protein>
<dbReference type="InterPro" id="IPR013154">
    <property type="entry name" value="ADH-like_N"/>
</dbReference>
<dbReference type="Gene3D" id="3.40.50.720">
    <property type="entry name" value="NAD(P)-binding Rossmann-like Domain"/>
    <property type="match status" value="1"/>
</dbReference>
<proteinExistence type="inferred from homology"/>
<evidence type="ECO:0000259" key="3">
    <source>
        <dbReference type="SMART" id="SM00829"/>
    </source>
</evidence>
<dbReference type="PANTHER" id="PTHR45348">
    <property type="entry name" value="HYPOTHETICAL OXIDOREDUCTASE (EUROFUNG)"/>
    <property type="match status" value="1"/>
</dbReference>
<dbReference type="Proteomes" id="UP000030753">
    <property type="component" value="Unassembled WGS sequence"/>
</dbReference>
<reference evidence="4 5" key="1">
    <citation type="submission" date="2011-06" db="EMBL/GenBank/DDBJ databases">
        <title>The Genome Sequence of Fusarium oxysporum FOSC 3-a.</title>
        <authorList>
            <consortium name="The Broad Institute Genome Sequencing Platform"/>
            <person name="Ma L.-J."/>
            <person name="Gale L.R."/>
            <person name="Schwartz D.C."/>
            <person name="Zhou S."/>
            <person name="Corby-Kistler H."/>
            <person name="Young S.K."/>
            <person name="Zeng Q."/>
            <person name="Gargeya S."/>
            <person name="Fitzgerald M."/>
            <person name="Haas B."/>
            <person name="Abouelleil A."/>
            <person name="Alvarado L."/>
            <person name="Arachchi H.M."/>
            <person name="Berlin A."/>
            <person name="Brown A."/>
            <person name="Chapman S.B."/>
            <person name="Chen Z."/>
            <person name="Dunbar C."/>
            <person name="Freedman E."/>
            <person name="Gearin G."/>
            <person name="Gellesch M."/>
            <person name="Goldberg J."/>
            <person name="Griggs A."/>
            <person name="Gujja S."/>
            <person name="Heiman D."/>
            <person name="Howarth C."/>
            <person name="Larson L."/>
            <person name="Lui A."/>
            <person name="MacDonald P.J.P."/>
            <person name="Mehta T."/>
            <person name="Montmayeur A."/>
            <person name="Murphy C."/>
            <person name="Neiman D."/>
            <person name="Pearson M."/>
            <person name="Priest M."/>
            <person name="Roberts A."/>
            <person name="Saif S."/>
            <person name="Shea T."/>
            <person name="Shenoy N."/>
            <person name="Sisk P."/>
            <person name="Stolte C."/>
            <person name="Sykes S."/>
            <person name="Wortman J."/>
            <person name="Nusbaum C."/>
            <person name="Birren B."/>
        </authorList>
    </citation>
    <scope>NUCLEOTIDE SEQUENCE [LARGE SCALE GENOMIC DNA]</scope>
    <source>
        <strain evidence="5">FOSC 3-a</strain>
    </source>
</reference>
<accession>W9HF47</accession>
<dbReference type="GO" id="GO:0016651">
    <property type="term" value="F:oxidoreductase activity, acting on NAD(P)H"/>
    <property type="evidence" value="ECO:0007669"/>
    <property type="project" value="InterPro"/>
</dbReference>
<organism evidence="4 5">
    <name type="scientific">Fusarium oxysporum NRRL 32931</name>
    <dbReference type="NCBI Taxonomy" id="660029"/>
    <lineage>
        <taxon>Eukaryota</taxon>
        <taxon>Fungi</taxon>
        <taxon>Dikarya</taxon>
        <taxon>Ascomycota</taxon>
        <taxon>Pezizomycotina</taxon>
        <taxon>Sordariomycetes</taxon>
        <taxon>Hypocreomycetidae</taxon>
        <taxon>Hypocreales</taxon>
        <taxon>Nectriaceae</taxon>
        <taxon>Fusarium</taxon>
        <taxon>Fusarium oxysporum species complex</taxon>
    </lineage>
</organism>
<dbReference type="InterPro" id="IPR011032">
    <property type="entry name" value="GroES-like_sf"/>
</dbReference>
<dbReference type="PANTHER" id="PTHR45348:SF2">
    <property type="entry name" value="ZINC-TYPE ALCOHOL DEHYDROGENASE-LIKE PROTEIN C2E1P3.01"/>
    <property type="match status" value="1"/>
</dbReference>
<evidence type="ECO:0000313" key="5">
    <source>
        <dbReference type="Proteomes" id="UP000030753"/>
    </source>
</evidence>
<dbReference type="Gene3D" id="3.90.180.10">
    <property type="entry name" value="Medium-chain alcohol dehydrogenases, catalytic domain"/>
    <property type="match status" value="1"/>
</dbReference>
<dbReference type="HOGENOM" id="CLU_026673_16_5_1"/>
<evidence type="ECO:0000256" key="2">
    <source>
        <dbReference type="ARBA" id="ARBA00023002"/>
    </source>
</evidence>
<dbReference type="EMBL" id="JH717859">
    <property type="protein sequence ID" value="EWY79600.1"/>
    <property type="molecule type" value="Genomic_DNA"/>
</dbReference>
<dbReference type="SUPFAM" id="SSF50129">
    <property type="entry name" value="GroES-like"/>
    <property type="match status" value="1"/>
</dbReference>
<dbReference type="InterPro" id="IPR047122">
    <property type="entry name" value="Trans-enoyl_RdTase-like"/>
</dbReference>
<dbReference type="SUPFAM" id="SSF51735">
    <property type="entry name" value="NAD(P)-binding Rossmann-fold domains"/>
    <property type="match status" value="1"/>
</dbReference>